<gene>
    <name evidence="7" type="ORF">GUITHDRAFT_104292</name>
</gene>
<evidence type="ECO:0000256" key="4">
    <source>
        <dbReference type="ARBA" id="ARBA00023242"/>
    </source>
</evidence>
<organism evidence="7">
    <name type="scientific">Guillardia theta (strain CCMP2712)</name>
    <name type="common">Cryptophyte</name>
    <dbReference type="NCBI Taxonomy" id="905079"/>
    <lineage>
        <taxon>Eukaryota</taxon>
        <taxon>Cryptophyceae</taxon>
        <taxon>Pyrenomonadales</taxon>
        <taxon>Geminigeraceae</taxon>
        <taxon>Guillardia</taxon>
    </lineage>
</organism>
<evidence type="ECO:0000259" key="6">
    <source>
        <dbReference type="PROSITE" id="PS51519"/>
    </source>
</evidence>
<name>L1JNP4_GUITC</name>
<protein>
    <recommendedName>
        <fullName evidence="6">RWP-RK domain-containing protein</fullName>
    </recommendedName>
</protein>
<dbReference type="InterPro" id="IPR003035">
    <property type="entry name" value="RWP-RK_dom"/>
</dbReference>
<dbReference type="GeneID" id="17306577"/>
<dbReference type="EnsemblProtists" id="EKX49894">
    <property type="protein sequence ID" value="EKX49894"/>
    <property type="gene ID" value="GUITHDRAFT_104292"/>
</dbReference>
<feature type="compositionally biased region" description="Gly residues" evidence="5">
    <location>
        <begin position="99"/>
        <end position="112"/>
    </location>
</feature>
<accession>L1JNP4</accession>
<feature type="compositionally biased region" description="Low complexity" evidence="5">
    <location>
        <begin position="138"/>
        <end position="147"/>
    </location>
</feature>
<keyword evidence="1" id="KW-0805">Transcription regulation</keyword>
<dbReference type="GO" id="GO:0003677">
    <property type="term" value="F:DNA binding"/>
    <property type="evidence" value="ECO:0007669"/>
    <property type="project" value="UniProtKB-KW"/>
</dbReference>
<feature type="domain" description="RWP-RK" evidence="6">
    <location>
        <begin position="28"/>
        <end position="120"/>
    </location>
</feature>
<evidence type="ECO:0000313" key="8">
    <source>
        <dbReference type="EnsemblProtists" id="EKX49894"/>
    </source>
</evidence>
<reference evidence="7 9" key="1">
    <citation type="journal article" date="2012" name="Nature">
        <title>Algal genomes reveal evolutionary mosaicism and the fate of nucleomorphs.</title>
        <authorList>
            <consortium name="DOE Joint Genome Institute"/>
            <person name="Curtis B.A."/>
            <person name="Tanifuji G."/>
            <person name="Burki F."/>
            <person name="Gruber A."/>
            <person name="Irimia M."/>
            <person name="Maruyama S."/>
            <person name="Arias M.C."/>
            <person name="Ball S.G."/>
            <person name="Gile G.H."/>
            <person name="Hirakawa Y."/>
            <person name="Hopkins J.F."/>
            <person name="Kuo A."/>
            <person name="Rensing S.A."/>
            <person name="Schmutz J."/>
            <person name="Symeonidi A."/>
            <person name="Elias M."/>
            <person name="Eveleigh R.J."/>
            <person name="Herman E.K."/>
            <person name="Klute M.J."/>
            <person name="Nakayama T."/>
            <person name="Obornik M."/>
            <person name="Reyes-Prieto A."/>
            <person name="Armbrust E.V."/>
            <person name="Aves S.J."/>
            <person name="Beiko R.G."/>
            <person name="Coutinho P."/>
            <person name="Dacks J.B."/>
            <person name="Durnford D.G."/>
            <person name="Fast N.M."/>
            <person name="Green B.R."/>
            <person name="Grisdale C.J."/>
            <person name="Hempel F."/>
            <person name="Henrissat B."/>
            <person name="Hoppner M.P."/>
            <person name="Ishida K."/>
            <person name="Kim E."/>
            <person name="Koreny L."/>
            <person name="Kroth P.G."/>
            <person name="Liu Y."/>
            <person name="Malik S.B."/>
            <person name="Maier U.G."/>
            <person name="McRose D."/>
            <person name="Mock T."/>
            <person name="Neilson J.A."/>
            <person name="Onodera N.T."/>
            <person name="Poole A.M."/>
            <person name="Pritham E.J."/>
            <person name="Richards T.A."/>
            <person name="Rocap G."/>
            <person name="Roy S.W."/>
            <person name="Sarai C."/>
            <person name="Schaack S."/>
            <person name="Shirato S."/>
            <person name="Slamovits C.H."/>
            <person name="Spencer D.F."/>
            <person name="Suzuki S."/>
            <person name="Worden A.Z."/>
            <person name="Zauner S."/>
            <person name="Barry K."/>
            <person name="Bell C."/>
            <person name="Bharti A.K."/>
            <person name="Crow J.A."/>
            <person name="Grimwood J."/>
            <person name="Kramer R."/>
            <person name="Lindquist E."/>
            <person name="Lucas S."/>
            <person name="Salamov A."/>
            <person name="McFadden G.I."/>
            <person name="Lane C.E."/>
            <person name="Keeling P.J."/>
            <person name="Gray M.W."/>
            <person name="Grigoriev I.V."/>
            <person name="Archibald J.M."/>
        </authorList>
    </citation>
    <scope>NUCLEOTIDE SEQUENCE</scope>
    <source>
        <strain evidence="7 9">CCMP2712</strain>
    </source>
</reference>
<keyword evidence="9" id="KW-1185">Reference proteome</keyword>
<feature type="compositionally biased region" description="Acidic residues" evidence="5">
    <location>
        <begin position="119"/>
        <end position="137"/>
    </location>
</feature>
<dbReference type="RefSeq" id="XP_005836874.1">
    <property type="nucleotide sequence ID" value="XM_005836817.1"/>
</dbReference>
<dbReference type="OrthoDB" id="1747617at2759"/>
<dbReference type="AlphaFoldDB" id="L1JNP4"/>
<keyword evidence="4" id="KW-0539">Nucleus</keyword>
<dbReference type="HOGENOM" id="CLU_1221649_0_0_1"/>
<sequence length="227" mass="24523">MSISMQHEINFASQSAHSNASNVETPETTVTINARSRHGLLRKIKSVQIDLNLLSSMFHMRQDNAARSLGVSLTSLKIACRRLGLSRWPYNGGVRAEGSGSGRGEGSTGEGGAGRREEEAVEDEEEGGEEEASEGEISEGSNESEASLQKPEMKVETCEEYADLGPAPSKLDSSPVAKLSDTRADVVVGQVAEEMVTEDFKYDFGDVSISDMRWLGCFLRSDDSSPI</sequence>
<feature type="region of interest" description="Disordered" evidence="5">
    <location>
        <begin position="91"/>
        <end position="180"/>
    </location>
</feature>
<reference evidence="9" key="2">
    <citation type="submission" date="2012-11" db="EMBL/GenBank/DDBJ databases">
        <authorList>
            <person name="Kuo A."/>
            <person name="Curtis B.A."/>
            <person name="Tanifuji G."/>
            <person name="Burki F."/>
            <person name="Gruber A."/>
            <person name="Irimia M."/>
            <person name="Maruyama S."/>
            <person name="Arias M.C."/>
            <person name="Ball S.G."/>
            <person name="Gile G.H."/>
            <person name="Hirakawa Y."/>
            <person name="Hopkins J.F."/>
            <person name="Rensing S.A."/>
            <person name="Schmutz J."/>
            <person name="Symeonidi A."/>
            <person name="Elias M."/>
            <person name="Eveleigh R.J."/>
            <person name="Herman E.K."/>
            <person name="Klute M.J."/>
            <person name="Nakayama T."/>
            <person name="Obornik M."/>
            <person name="Reyes-Prieto A."/>
            <person name="Armbrust E.V."/>
            <person name="Aves S.J."/>
            <person name="Beiko R.G."/>
            <person name="Coutinho P."/>
            <person name="Dacks J.B."/>
            <person name="Durnford D.G."/>
            <person name="Fast N.M."/>
            <person name="Green B.R."/>
            <person name="Grisdale C."/>
            <person name="Hempe F."/>
            <person name="Henrissat B."/>
            <person name="Hoppner M.P."/>
            <person name="Ishida K.-I."/>
            <person name="Kim E."/>
            <person name="Koreny L."/>
            <person name="Kroth P.G."/>
            <person name="Liu Y."/>
            <person name="Malik S.-B."/>
            <person name="Maier U.G."/>
            <person name="McRose D."/>
            <person name="Mock T."/>
            <person name="Neilson J.A."/>
            <person name="Onodera N.T."/>
            <person name="Poole A.M."/>
            <person name="Pritham E.J."/>
            <person name="Richards T.A."/>
            <person name="Rocap G."/>
            <person name="Roy S.W."/>
            <person name="Sarai C."/>
            <person name="Schaack S."/>
            <person name="Shirato S."/>
            <person name="Slamovits C.H."/>
            <person name="Spencer D.F."/>
            <person name="Suzuki S."/>
            <person name="Worden A.Z."/>
            <person name="Zauner S."/>
            <person name="Barry K."/>
            <person name="Bell C."/>
            <person name="Bharti A.K."/>
            <person name="Crow J.A."/>
            <person name="Grimwood J."/>
            <person name="Kramer R."/>
            <person name="Lindquist E."/>
            <person name="Lucas S."/>
            <person name="Salamov A."/>
            <person name="McFadden G.I."/>
            <person name="Lane C.E."/>
            <person name="Keeling P.J."/>
            <person name="Gray M.W."/>
            <person name="Grigoriev I.V."/>
            <person name="Archibald J.M."/>
        </authorList>
    </citation>
    <scope>NUCLEOTIDE SEQUENCE</scope>
    <source>
        <strain evidence="9">CCMP2712</strain>
    </source>
</reference>
<dbReference type="EMBL" id="JH992980">
    <property type="protein sequence ID" value="EKX49894.1"/>
    <property type="molecule type" value="Genomic_DNA"/>
</dbReference>
<evidence type="ECO:0000313" key="9">
    <source>
        <dbReference type="Proteomes" id="UP000011087"/>
    </source>
</evidence>
<dbReference type="PROSITE" id="PS51519">
    <property type="entry name" value="RWP_RK"/>
    <property type="match status" value="1"/>
</dbReference>
<evidence type="ECO:0000256" key="1">
    <source>
        <dbReference type="ARBA" id="ARBA00023015"/>
    </source>
</evidence>
<evidence type="ECO:0000313" key="7">
    <source>
        <dbReference type="EMBL" id="EKX49894.1"/>
    </source>
</evidence>
<keyword evidence="3" id="KW-0804">Transcription</keyword>
<reference evidence="8" key="3">
    <citation type="submission" date="2016-03" db="UniProtKB">
        <authorList>
            <consortium name="EnsemblProtists"/>
        </authorList>
    </citation>
    <scope>IDENTIFICATION</scope>
</reference>
<evidence type="ECO:0000256" key="5">
    <source>
        <dbReference type="SAM" id="MobiDB-lite"/>
    </source>
</evidence>
<evidence type="ECO:0000256" key="3">
    <source>
        <dbReference type="ARBA" id="ARBA00023163"/>
    </source>
</evidence>
<keyword evidence="2" id="KW-0238">DNA-binding</keyword>
<dbReference type="Pfam" id="PF02042">
    <property type="entry name" value="RWP-RK"/>
    <property type="match status" value="1"/>
</dbReference>
<dbReference type="Proteomes" id="UP000011087">
    <property type="component" value="Unassembled WGS sequence"/>
</dbReference>
<dbReference type="PaxDb" id="55529-EKX49894"/>
<evidence type="ECO:0000256" key="2">
    <source>
        <dbReference type="ARBA" id="ARBA00023125"/>
    </source>
</evidence>
<proteinExistence type="predicted"/>
<dbReference type="KEGG" id="gtt:GUITHDRAFT_104292"/>